<feature type="binding site" evidence="18">
    <location>
        <begin position="107"/>
        <end position="111"/>
    </location>
    <ligand>
        <name>NAD(+)</name>
        <dbReference type="ChEBI" id="CHEBI:57540"/>
    </ligand>
</feature>
<comment type="similarity">
    <text evidence="6 18">Belongs to the sugar phosphate cyclases superfamily. Dehydroquinate synthase family.</text>
</comment>
<evidence type="ECO:0000256" key="8">
    <source>
        <dbReference type="ARBA" id="ARBA00017684"/>
    </source>
</evidence>
<dbReference type="PIRSF" id="PIRSF001455">
    <property type="entry name" value="DHQ_synth"/>
    <property type="match status" value="1"/>
</dbReference>
<accession>A0A7I8D6N8</accession>
<dbReference type="GO" id="GO:0005737">
    <property type="term" value="C:cytoplasm"/>
    <property type="evidence" value="ECO:0007669"/>
    <property type="project" value="UniProtKB-SubCell"/>
</dbReference>
<dbReference type="KEGG" id="sman:C12CBH8_17980"/>
<keyword evidence="16 18" id="KW-0456">Lyase</keyword>
<dbReference type="CDD" id="cd08195">
    <property type="entry name" value="DHQS"/>
    <property type="match status" value="1"/>
</dbReference>
<evidence type="ECO:0000259" key="19">
    <source>
        <dbReference type="Pfam" id="PF01761"/>
    </source>
</evidence>
<dbReference type="HAMAP" id="MF_00110">
    <property type="entry name" value="DHQ_synthase"/>
    <property type="match status" value="1"/>
</dbReference>
<feature type="binding site" evidence="18">
    <location>
        <begin position="171"/>
        <end position="174"/>
    </location>
    <ligand>
        <name>NAD(+)</name>
        <dbReference type="ChEBI" id="CHEBI:57540"/>
    </ligand>
</feature>
<feature type="binding site" evidence="18">
    <location>
        <position position="144"/>
    </location>
    <ligand>
        <name>NAD(+)</name>
        <dbReference type="ChEBI" id="CHEBI:57540"/>
    </ligand>
</feature>
<feature type="binding site" evidence="18">
    <location>
        <begin position="131"/>
        <end position="132"/>
    </location>
    <ligand>
        <name>NAD(+)</name>
        <dbReference type="ChEBI" id="CHEBI:57540"/>
    </ligand>
</feature>
<dbReference type="RefSeq" id="WP_215533081.1">
    <property type="nucleotide sequence ID" value="NZ_AP023321.1"/>
</dbReference>
<comment type="cofactor">
    <cofactor evidence="18">
        <name>Co(2+)</name>
        <dbReference type="ChEBI" id="CHEBI:48828"/>
    </cofactor>
    <cofactor evidence="18">
        <name>Zn(2+)</name>
        <dbReference type="ChEBI" id="CHEBI:29105"/>
    </cofactor>
    <text evidence="18">Binds 1 divalent metal cation per subunit. Can use either Co(2+) or Zn(2+).</text>
</comment>
<dbReference type="PANTHER" id="PTHR43622:SF7">
    <property type="entry name" value="3-DEHYDROQUINATE SYNTHASE, CHLOROPLASTIC"/>
    <property type="match status" value="1"/>
</dbReference>
<dbReference type="GO" id="GO:0009073">
    <property type="term" value="P:aromatic amino acid family biosynthetic process"/>
    <property type="evidence" value="ECO:0007669"/>
    <property type="project" value="UniProtKB-KW"/>
</dbReference>
<evidence type="ECO:0000313" key="22">
    <source>
        <dbReference type="Proteomes" id="UP000593890"/>
    </source>
</evidence>
<evidence type="ECO:0000256" key="6">
    <source>
        <dbReference type="ARBA" id="ARBA00005412"/>
    </source>
</evidence>
<comment type="function">
    <text evidence="18">Catalyzes the conversion of 3-deoxy-D-arabino-heptulosonate 7-phosphate (DAHP) to dehydroquinate (DHQ).</text>
</comment>
<dbReference type="AlphaFoldDB" id="A0A7I8D6N8"/>
<evidence type="ECO:0000256" key="17">
    <source>
        <dbReference type="ARBA" id="ARBA00023285"/>
    </source>
</evidence>
<keyword evidence="10 18" id="KW-0028">Amino-acid biosynthesis</keyword>
<dbReference type="NCBIfam" id="TIGR01357">
    <property type="entry name" value="aroB"/>
    <property type="match status" value="1"/>
</dbReference>
<keyword evidence="11 18" id="KW-0479">Metal-binding</keyword>
<dbReference type="Proteomes" id="UP000593890">
    <property type="component" value="Chromosome"/>
</dbReference>
<dbReference type="GO" id="GO:0000166">
    <property type="term" value="F:nucleotide binding"/>
    <property type="evidence" value="ECO:0007669"/>
    <property type="project" value="UniProtKB-KW"/>
</dbReference>
<evidence type="ECO:0000256" key="7">
    <source>
        <dbReference type="ARBA" id="ARBA00013031"/>
    </source>
</evidence>
<evidence type="ECO:0000313" key="21">
    <source>
        <dbReference type="EMBL" id="BCI61159.1"/>
    </source>
</evidence>
<keyword evidence="22" id="KW-1185">Reference proteome</keyword>
<feature type="binding site" evidence="18">
    <location>
        <position position="243"/>
    </location>
    <ligand>
        <name>Zn(2+)</name>
        <dbReference type="ChEBI" id="CHEBI:29105"/>
    </ligand>
</feature>
<dbReference type="EC" id="4.2.3.4" evidence="7 18"/>
<dbReference type="FunFam" id="3.40.50.1970:FF:000007">
    <property type="entry name" value="Pentafunctional AROM polypeptide"/>
    <property type="match status" value="1"/>
</dbReference>
<organism evidence="21 22">
    <name type="scientific">Solibaculum mannosilyticum</name>
    <dbReference type="NCBI Taxonomy" id="2780922"/>
    <lineage>
        <taxon>Bacteria</taxon>
        <taxon>Bacillati</taxon>
        <taxon>Bacillota</taxon>
        <taxon>Clostridia</taxon>
        <taxon>Eubacteriales</taxon>
        <taxon>Oscillospiraceae</taxon>
        <taxon>Solibaculum</taxon>
    </lineage>
</organism>
<keyword evidence="12 18" id="KW-0547">Nucleotide-binding</keyword>
<proteinExistence type="inferred from homology"/>
<evidence type="ECO:0000256" key="5">
    <source>
        <dbReference type="ARBA" id="ARBA00004661"/>
    </source>
</evidence>
<evidence type="ECO:0000256" key="4">
    <source>
        <dbReference type="ARBA" id="ARBA00004496"/>
    </source>
</evidence>
<sequence length="355" mass="38049">MDSLLVHASTPYSILIDFDLLSQSGPLILSHLDKKPERAVIVTDSNVAPLYLHTVQRSLEAEGIAVTPMIFGAGESSKRLKTVAQMYSVFSQAGLTRTDIAVALGGGVTGDMCGFAAASYMRGIRYIQIPTTLLSQIDSSVGGKTAIDIDEGKNLVGAFWNPALVLCDIGTLSTLTPHFFADGMAEAIKYGCIKSLSLFEQLEKQNASDFLPDMISQCIRIKCGVVERDERESGERMLLNFGHTLGHALEKYYHYEGLSHGEAVGIGMVLASRAGETLGITPAGTADRIAALLQKYHLPTSDPAPLGTLAKFALSDKKRLGSTVNFVALKTIGDAFVHPVPQSQWEAFVLGGASR</sequence>
<keyword evidence="15 18" id="KW-0057">Aromatic amino acid biosynthesis</keyword>
<feature type="binding site" evidence="18">
    <location>
        <position position="260"/>
    </location>
    <ligand>
        <name>Zn(2+)</name>
        <dbReference type="ChEBI" id="CHEBI:29105"/>
    </ligand>
</feature>
<keyword evidence="13 18" id="KW-0862">Zinc</keyword>
<evidence type="ECO:0000256" key="9">
    <source>
        <dbReference type="ARBA" id="ARBA00022490"/>
    </source>
</evidence>
<dbReference type="InterPro" id="IPR030960">
    <property type="entry name" value="DHQS/DOIS_N"/>
</dbReference>
<comment type="caution">
    <text evidence="18">Lacks conserved residue(s) required for the propagation of feature annotation.</text>
</comment>
<dbReference type="UniPathway" id="UPA00053">
    <property type="reaction ID" value="UER00085"/>
</dbReference>
<evidence type="ECO:0000256" key="12">
    <source>
        <dbReference type="ARBA" id="ARBA00022741"/>
    </source>
</evidence>
<comment type="catalytic activity">
    <reaction evidence="1 18">
        <text>7-phospho-2-dehydro-3-deoxy-D-arabino-heptonate = 3-dehydroquinate + phosphate</text>
        <dbReference type="Rhea" id="RHEA:21968"/>
        <dbReference type="ChEBI" id="CHEBI:32364"/>
        <dbReference type="ChEBI" id="CHEBI:43474"/>
        <dbReference type="ChEBI" id="CHEBI:58394"/>
        <dbReference type="EC" id="4.2.3.4"/>
    </reaction>
</comment>
<dbReference type="InterPro" id="IPR016037">
    <property type="entry name" value="DHQ_synth_AroB"/>
</dbReference>
<feature type="domain" description="3-dehydroquinate synthase N-terminal" evidence="19">
    <location>
        <begin position="70"/>
        <end position="178"/>
    </location>
</feature>
<evidence type="ECO:0000256" key="1">
    <source>
        <dbReference type="ARBA" id="ARBA00001393"/>
    </source>
</evidence>
<dbReference type="Gene3D" id="3.40.50.1970">
    <property type="match status" value="1"/>
</dbReference>
<evidence type="ECO:0000256" key="18">
    <source>
        <dbReference type="HAMAP-Rule" id="MF_00110"/>
    </source>
</evidence>
<dbReference type="GO" id="GO:0009423">
    <property type="term" value="P:chorismate biosynthetic process"/>
    <property type="evidence" value="ECO:0007669"/>
    <property type="project" value="UniProtKB-UniRule"/>
</dbReference>
<gene>
    <name evidence="18 21" type="primary">aroB</name>
    <name evidence="21" type="ORF">C12CBH8_17980</name>
</gene>
<dbReference type="InterPro" id="IPR050071">
    <property type="entry name" value="Dehydroquinate_synthase"/>
</dbReference>
<evidence type="ECO:0000256" key="11">
    <source>
        <dbReference type="ARBA" id="ARBA00022723"/>
    </source>
</evidence>
<dbReference type="EMBL" id="AP023321">
    <property type="protein sequence ID" value="BCI61159.1"/>
    <property type="molecule type" value="Genomic_DNA"/>
</dbReference>
<feature type="binding site" evidence="18">
    <location>
        <position position="186"/>
    </location>
    <ligand>
        <name>Zn(2+)</name>
        <dbReference type="ChEBI" id="CHEBI:29105"/>
    </ligand>
</feature>
<keyword evidence="9 18" id="KW-0963">Cytoplasm</keyword>
<evidence type="ECO:0000256" key="10">
    <source>
        <dbReference type="ARBA" id="ARBA00022605"/>
    </source>
</evidence>
<evidence type="ECO:0000256" key="2">
    <source>
        <dbReference type="ARBA" id="ARBA00001911"/>
    </source>
</evidence>
<dbReference type="SUPFAM" id="SSF56796">
    <property type="entry name" value="Dehydroquinate synthase-like"/>
    <property type="match status" value="1"/>
</dbReference>
<evidence type="ECO:0000256" key="15">
    <source>
        <dbReference type="ARBA" id="ARBA00023141"/>
    </source>
</evidence>
<evidence type="ECO:0000256" key="14">
    <source>
        <dbReference type="ARBA" id="ARBA00023027"/>
    </source>
</evidence>
<dbReference type="InterPro" id="IPR056179">
    <property type="entry name" value="DHQS_C"/>
</dbReference>
<protein>
    <recommendedName>
        <fullName evidence="8 18">3-dehydroquinate synthase</fullName>
        <shortName evidence="18">DHQS</shortName>
        <ecNumber evidence="7 18">4.2.3.4</ecNumber>
    </recommendedName>
</protein>
<dbReference type="Pfam" id="PF24621">
    <property type="entry name" value="DHQS_C"/>
    <property type="match status" value="1"/>
</dbReference>
<evidence type="ECO:0000256" key="13">
    <source>
        <dbReference type="ARBA" id="ARBA00022833"/>
    </source>
</evidence>
<dbReference type="GO" id="GO:0008652">
    <property type="term" value="P:amino acid biosynthetic process"/>
    <property type="evidence" value="ECO:0007669"/>
    <property type="project" value="UniProtKB-KW"/>
</dbReference>
<dbReference type="GO" id="GO:0046872">
    <property type="term" value="F:metal ion binding"/>
    <property type="evidence" value="ECO:0007669"/>
    <property type="project" value="UniProtKB-KW"/>
</dbReference>
<name>A0A7I8D6N8_9FIRM</name>
<keyword evidence="17 18" id="KW-0170">Cobalt</keyword>
<dbReference type="Gene3D" id="1.20.1090.10">
    <property type="entry name" value="Dehydroquinate synthase-like - alpha domain"/>
    <property type="match status" value="1"/>
</dbReference>
<feature type="domain" description="3-dehydroquinate synthase C-terminal" evidence="20">
    <location>
        <begin position="183"/>
        <end position="318"/>
    </location>
</feature>
<dbReference type="GO" id="GO:0003856">
    <property type="term" value="F:3-dehydroquinate synthase activity"/>
    <property type="evidence" value="ECO:0007669"/>
    <property type="project" value="UniProtKB-UniRule"/>
</dbReference>
<comment type="subcellular location">
    <subcellularLocation>
        <location evidence="4 18">Cytoplasm</location>
    </subcellularLocation>
</comment>
<evidence type="ECO:0000259" key="20">
    <source>
        <dbReference type="Pfam" id="PF24621"/>
    </source>
</evidence>
<reference evidence="22" key="1">
    <citation type="submission" date="2020-07" db="EMBL/GenBank/DDBJ databases">
        <title>Complete genome sequencing of Clostridia bacterium strain 12CBH8.</title>
        <authorList>
            <person name="Sakamoto M."/>
            <person name="Murakami T."/>
            <person name="Mori H."/>
        </authorList>
    </citation>
    <scope>NUCLEOTIDE SEQUENCE [LARGE SCALE GENOMIC DNA]</scope>
    <source>
        <strain evidence="22">12CBH8</strain>
    </source>
</reference>
<evidence type="ECO:0000256" key="3">
    <source>
        <dbReference type="ARBA" id="ARBA00001947"/>
    </source>
</evidence>
<comment type="cofactor">
    <cofactor evidence="3">
        <name>Zn(2+)</name>
        <dbReference type="ChEBI" id="CHEBI:29105"/>
    </cofactor>
</comment>
<keyword evidence="14 18" id="KW-0520">NAD</keyword>
<dbReference type="InterPro" id="IPR030963">
    <property type="entry name" value="DHQ_synth_fam"/>
</dbReference>
<dbReference type="Pfam" id="PF01761">
    <property type="entry name" value="DHQ_synthase"/>
    <property type="match status" value="1"/>
</dbReference>
<feature type="binding site" evidence="18">
    <location>
        <position position="153"/>
    </location>
    <ligand>
        <name>NAD(+)</name>
        <dbReference type="ChEBI" id="CHEBI:57540"/>
    </ligand>
</feature>
<dbReference type="PANTHER" id="PTHR43622">
    <property type="entry name" value="3-DEHYDROQUINATE SYNTHASE"/>
    <property type="match status" value="1"/>
</dbReference>
<evidence type="ECO:0000256" key="16">
    <source>
        <dbReference type="ARBA" id="ARBA00023239"/>
    </source>
</evidence>
<comment type="cofactor">
    <cofactor evidence="2 18">
        <name>NAD(+)</name>
        <dbReference type="ChEBI" id="CHEBI:57540"/>
    </cofactor>
</comment>
<comment type="pathway">
    <text evidence="5 18">Metabolic intermediate biosynthesis; chorismate biosynthesis; chorismate from D-erythrose 4-phosphate and phosphoenolpyruvate: step 2/7.</text>
</comment>